<dbReference type="EMBL" id="KE356560">
    <property type="protein sequence ID" value="ERG92432.1"/>
    <property type="molecule type" value="Genomic_DNA"/>
</dbReference>
<evidence type="ECO:0000259" key="1">
    <source>
        <dbReference type="Pfam" id="PF26506"/>
    </source>
</evidence>
<evidence type="ECO:0000313" key="3">
    <source>
        <dbReference type="Proteomes" id="UP000030649"/>
    </source>
</evidence>
<organism evidence="2 3">
    <name type="scientific">Haloquadratum walsbyi J07HQW1</name>
    <dbReference type="NCBI Taxonomy" id="1238424"/>
    <lineage>
        <taxon>Archaea</taxon>
        <taxon>Methanobacteriati</taxon>
        <taxon>Methanobacteriota</taxon>
        <taxon>Stenosarchaea group</taxon>
        <taxon>Halobacteria</taxon>
        <taxon>Halobacteriales</taxon>
        <taxon>Haloferacaceae</taxon>
        <taxon>Haloquadratum</taxon>
    </lineage>
</organism>
<dbReference type="AlphaFoldDB" id="U1PFP1"/>
<reference evidence="2 3" key="1">
    <citation type="journal article" date="2013" name="PLoS ONE">
        <title>Assembly-driven community genomics of a hypersaline microbial ecosystem.</title>
        <authorList>
            <person name="Podell S."/>
            <person name="Ugalde J.A."/>
            <person name="Narasingarao P."/>
            <person name="Banfield J.F."/>
            <person name="Heidelberg K.B."/>
            <person name="Allen E.E."/>
        </authorList>
    </citation>
    <scope>NUCLEOTIDE SEQUENCE [LARGE SCALE GENOMIC DNA]</scope>
    <source>
        <strain evidence="3">J07HQW1</strain>
    </source>
</reference>
<name>U1PFP1_9EURY</name>
<protein>
    <recommendedName>
        <fullName evidence="1">DUF8168 domain-containing protein</fullName>
    </recommendedName>
</protein>
<evidence type="ECO:0000313" key="2">
    <source>
        <dbReference type="EMBL" id="ERG92432.1"/>
    </source>
</evidence>
<proteinExistence type="predicted"/>
<gene>
    <name evidence="2" type="ORF">J07HQW1_02476</name>
</gene>
<feature type="domain" description="DUF8168" evidence="1">
    <location>
        <begin position="1"/>
        <end position="44"/>
    </location>
</feature>
<accession>U1PFP1</accession>
<dbReference type="Pfam" id="PF26506">
    <property type="entry name" value="DUF8168"/>
    <property type="match status" value="1"/>
</dbReference>
<dbReference type="InterPro" id="IPR058481">
    <property type="entry name" value="DUF8168"/>
</dbReference>
<dbReference type="Proteomes" id="UP000030649">
    <property type="component" value="Unassembled WGS sequence"/>
</dbReference>
<dbReference type="HOGENOM" id="CLU_2783994_0_0_2"/>
<sequence length="68" mass="7688">MLVVALLDNYRTGNEFPDLRLIVDSTGKVVPFRTVFDGEELTLRDGFGFGELRLKPLGEQCQDAEKKE</sequence>